<evidence type="ECO:0000313" key="1">
    <source>
        <dbReference type="EMBL" id="ASW04243.1"/>
    </source>
</evidence>
<sequence length="66" mass="7197">MTVAELRNALARLDGNMKVCVAYPDTAIGLNEFEHETFDVRAKGVTTSLAGQDEPVFRIEAWGISA</sequence>
<dbReference type="KEGG" id="parb:CJU94_39565"/>
<keyword evidence="1" id="KW-0614">Plasmid</keyword>
<dbReference type="EMBL" id="CP022993">
    <property type="protein sequence ID" value="ASW04243.1"/>
    <property type="molecule type" value="Genomic_DNA"/>
</dbReference>
<reference evidence="1 2" key="1">
    <citation type="submission" date="2017-08" db="EMBL/GenBank/DDBJ databases">
        <title>Identification and genetic characteristics of simultaneous BTEX- and naphthalene-degrading Paraburkholderia sp. BN5 isolated from petroleum-contaminated soil.</title>
        <authorList>
            <person name="Lee Y."/>
            <person name="Jeon C.O."/>
        </authorList>
    </citation>
    <scope>NUCLEOTIDE SEQUENCE [LARGE SCALE GENOMIC DNA]</scope>
    <source>
        <strain evidence="1 2">BN5</strain>
        <plasmid evidence="1 2">pBN3</plasmid>
    </source>
</reference>
<proteinExistence type="predicted"/>
<name>A0A248VZF8_9BURK</name>
<organism evidence="1 2">
    <name type="scientific">Paraburkholderia aromaticivorans</name>
    <dbReference type="NCBI Taxonomy" id="2026199"/>
    <lineage>
        <taxon>Bacteria</taxon>
        <taxon>Pseudomonadati</taxon>
        <taxon>Pseudomonadota</taxon>
        <taxon>Betaproteobacteria</taxon>
        <taxon>Burkholderiales</taxon>
        <taxon>Burkholderiaceae</taxon>
        <taxon>Paraburkholderia</taxon>
    </lineage>
</organism>
<dbReference type="RefSeq" id="WP_095423922.1">
    <property type="nucleotide sequence ID" value="NZ_CP022993.1"/>
</dbReference>
<accession>A0A248VZF8</accession>
<dbReference type="Proteomes" id="UP000215158">
    <property type="component" value="Plasmid pBN3"/>
</dbReference>
<evidence type="ECO:0000313" key="2">
    <source>
        <dbReference type="Proteomes" id="UP000215158"/>
    </source>
</evidence>
<geneLocation type="plasmid" evidence="1 2">
    <name>pBN3</name>
</geneLocation>
<dbReference type="AlphaFoldDB" id="A0A248VZF8"/>
<keyword evidence="2" id="KW-1185">Reference proteome</keyword>
<gene>
    <name evidence="1" type="ORF">CJU94_39565</name>
</gene>
<protein>
    <submittedName>
        <fullName evidence="1">Uncharacterized protein</fullName>
    </submittedName>
</protein>